<sequence>MDFTIPQDLEDYYAGLVSFIEAEIEPLVAKDDNIRFFDHRRENARTDWERGGLPNHEWENLLRQAREVADEAGHWRFSVPKKYGGKDGSNLWMAVIRDRFAQRGLGLHNDLQNEHSIVGNFPFVAMFEAWGTEDQKQEFILGGFEGSRRVAFGLTEPDHGSDATHMETTAVRETCDGVDGWRINGEKMWITGMHVATHCAMFCRTSGEAGDARGITCLLVPNPTEGLEIEEWMWTFNMPTDHPRLSVKDVWVPESAMLGKEGLGLALAQSFVHQNRIRQAASSLGAATYCVEESVRYARTRKPFGEELAQNQAIQFPLVELATQCEMLRLLIYKTAWEMDSMPHEEIEKTLSDKVSMCNYWANRLVCEAADRAMQVHGGIGYSRHKPFEHIYRHHRRYRITEGAEEIQMRKVGAYLFGYLGPRKGRYGSL</sequence>
<organism evidence="9 10">
    <name type="scientific">Qipengyuania aurantiaca</name>
    <dbReference type="NCBI Taxonomy" id="2867233"/>
    <lineage>
        <taxon>Bacteria</taxon>
        <taxon>Pseudomonadati</taxon>
        <taxon>Pseudomonadota</taxon>
        <taxon>Alphaproteobacteria</taxon>
        <taxon>Sphingomonadales</taxon>
        <taxon>Erythrobacteraceae</taxon>
        <taxon>Qipengyuania</taxon>
    </lineage>
</organism>
<evidence type="ECO:0000256" key="6">
    <source>
        <dbReference type="RuleBase" id="RU362125"/>
    </source>
</evidence>
<evidence type="ECO:0000313" key="9">
    <source>
        <dbReference type="EMBL" id="QZD91158.1"/>
    </source>
</evidence>
<feature type="domain" description="Acyl-CoA oxidase/dehydrogenase middle" evidence="8">
    <location>
        <begin position="151"/>
        <end position="234"/>
    </location>
</feature>
<evidence type="ECO:0000259" key="8">
    <source>
        <dbReference type="Pfam" id="PF02770"/>
    </source>
</evidence>
<dbReference type="Pfam" id="PF02770">
    <property type="entry name" value="Acyl-CoA_dh_M"/>
    <property type="match status" value="1"/>
</dbReference>
<dbReference type="Gene3D" id="1.20.140.10">
    <property type="entry name" value="Butyryl-CoA Dehydrogenase, subunit A, domain 3"/>
    <property type="match status" value="1"/>
</dbReference>
<dbReference type="InterPro" id="IPR009100">
    <property type="entry name" value="AcylCoA_DH/oxidase_NM_dom_sf"/>
</dbReference>
<dbReference type="InterPro" id="IPR009075">
    <property type="entry name" value="AcylCo_DH/oxidase_C"/>
</dbReference>
<dbReference type="InterPro" id="IPR006091">
    <property type="entry name" value="Acyl-CoA_Oxase/DH_mid-dom"/>
</dbReference>
<dbReference type="InterPro" id="IPR036250">
    <property type="entry name" value="AcylCo_DH-like_C"/>
</dbReference>
<dbReference type="PANTHER" id="PTHR48083:SF2">
    <property type="entry name" value="MEDIUM-CHAIN SPECIFIC ACYL-COA DEHYDROGENASE, MITOCHONDRIAL"/>
    <property type="match status" value="1"/>
</dbReference>
<dbReference type="CDD" id="cd00567">
    <property type="entry name" value="ACAD"/>
    <property type="match status" value="1"/>
</dbReference>
<keyword evidence="10" id="KW-1185">Reference proteome</keyword>
<dbReference type="RefSeq" id="WP_221426613.1">
    <property type="nucleotide sequence ID" value="NZ_CP081295.1"/>
</dbReference>
<accession>A0ABX8ZVJ3</accession>
<protein>
    <submittedName>
        <fullName evidence="9">Acyl-CoA dehydrogenase family protein</fullName>
    </submittedName>
</protein>
<evidence type="ECO:0000313" key="10">
    <source>
        <dbReference type="Proteomes" id="UP000824281"/>
    </source>
</evidence>
<dbReference type="Gene3D" id="2.40.110.10">
    <property type="entry name" value="Butyryl-CoA Dehydrogenase, subunit A, domain 2"/>
    <property type="match status" value="1"/>
</dbReference>
<evidence type="ECO:0000256" key="1">
    <source>
        <dbReference type="ARBA" id="ARBA00001974"/>
    </source>
</evidence>
<evidence type="ECO:0000256" key="4">
    <source>
        <dbReference type="ARBA" id="ARBA00022827"/>
    </source>
</evidence>
<evidence type="ECO:0000256" key="3">
    <source>
        <dbReference type="ARBA" id="ARBA00022630"/>
    </source>
</evidence>
<comment type="cofactor">
    <cofactor evidence="1 6">
        <name>FAD</name>
        <dbReference type="ChEBI" id="CHEBI:57692"/>
    </cofactor>
</comment>
<dbReference type="InterPro" id="IPR050741">
    <property type="entry name" value="Acyl-CoA_dehydrogenase"/>
</dbReference>
<dbReference type="InterPro" id="IPR046373">
    <property type="entry name" value="Acyl-CoA_Oxase/DH_mid-dom_sf"/>
</dbReference>
<evidence type="ECO:0000256" key="2">
    <source>
        <dbReference type="ARBA" id="ARBA00009347"/>
    </source>
</evidence>
<feature type="domain" description="Acyl-CoA dehydrogenase/oxidase C-terminal" evidence="7">
    <location>
        <begin position="264"/>
        <end position="414"/>
    </location>
</feature>
<dbReference type="EMBL" id="CP081295">
    <property type="protein sequence ID" value="QZD91158.1"/>
    <property type="molecule type" value="Genomic_DNA"/>
</dbReference>
<dbReference type="Gene3D" id="1.10.540.10">
    <property type="entry name" value="Acyl-CoA dehydrogenase/oxidase, N-terminal domain"/>
    <property type="match status" value="1"/>
</dbReference>
<name>A0ABX8ZVJ3_9SPHN</name>
<proteinExistence type="inferred from homology"/>
<dbReference type="SUPFAM" id="SSF47203">
    <property type="entry name" value="Acyl-CoA dehydrogenase C-terminal domain-like"/>
    <property type="match status" value="1"/>
</dbReference>
<reference evidence="9 10" key="1">
    <citation type="submission" date="2021-08" db="EMBL/GenBank/DDBJ databases">
        <title>Comparative Genomics Analysis of the Genus Qipengyuania Reveals Extensive Genetic Diversity and Metabolic Versatility, Including the Description of Fifteen Novel Species.</title>
        <authorList>
            <person name="Liu Y."/>
        </authorList>
    </citation>
    <scope>NUCLEOTIDE SEQUENCE [LARGE SCALE GENOMIC DNA]</scope>
    <source>
        <strain evidence="9 10">1NDH13</strain>
    </source>
</reference>
<evidence type="ECO:0000259" key="7">
    <source>
        <dbReference type="Pfam" id="PF00441"/>
    </source>
</evidence>
<dbReference type="Pfam" id="PF00441">
    <property type="entry name" value="Acyl-CoA_dh_1"/>
    <property type="match status" value="1"/>
</dbReference>
<dbReference type="Proteomes" id="UP000824281">
    <property type="component" value="Chromosome"/>
</dbReference>
<keyword evidence="4 6" id="KW-0274">FAD</keyword>
<keyword evidence="3 6" id="KW-0285">Flavoprotein</keyword>
<comment type="similarity">
    <text evidence="2 6">Belongs to the acyl-CoA dehydrogenase family.</text>
</comment>
<dbReference type="PANTHER" id="PTHR48083">
    <property type="entry name" value="MEDIUM-CHAIN SPECIFIC ACYL-COA DEHYDROGENASE, MITOCHONDRIAL-RELATED"/>
    <property type="match status" value="1"/>
</dbReference>
<dbReference type="SUPFAM" id="SSF56645">
    <property type="entry name" value="Acyl-CoA dehydrogenase NM domain-like"/>
    <property type="match status" value="1"/>
</dbReference>
<evidence type="ECO:0000256" key="5">
    <source>
        <dbReference type="ARBA" id="ARBA00023002"/>
    </source>
</evidence>
<keyword evidence="5 6" id="KW-0560">Oxidoreductase</keyword>
<dbReference type="InterPro" id="IPR037069">
    <property type="entry name" value="AcylCoA_DH/ox_N_sf"/>
</dbReference>
<gene>
    <name evidence="9" type="ORF">K3148_04205</name>
</gene>